<evidence type="ECO:0000256" key="3">
    <source>
        <dbReference type="ARBA" id="ARBA00022741"/>
    </source>
</evidence>
<keyword evidence="5" id="KW-0029">Amino-acid transport</keyword>
<keyword evidence="2" id="KW-0813">Transport</keyword>
<evidence type="ECO:0000259" key="6">
    <source>
        <dbReference type="PROSITE" id="PS50893"/>
    </source>
</evidence>
<gene>
    <name evidence="7" type="ORF">ABID37_002670</name>
</gene>
<organism evidence="7 8">
    <name type="scientific">Aquamicrobium terrae</name>
    <dbReference type="NCBI Taxonomy" id="1324945"/>
    <lineage>
        <taxon>Bacteria</taxon>
        <taxon>Pseudomonadati</taxon>
        <taxon>Pseudomonadota</taxon>
        <taxon>Alphaproteobacteria</taxon>
        <taxon>Hyphomicrobiales</taxon>
        <taxon>Phyllobacteriaceae</taxon>
        <taxon>Aquamicrobium</taxon>
    </lineage>
</organism>
<reference evidence="7 8" key="1">
    <citation type="submission" date="2024-06" db="EMBL/GenBank/DDBJ databases">
        <title>Genomic Encyclopedia of Type Strains, Phase IV (KMG-IV): sequencing the most valuable type-strain genomes for metagenomic binning, comparative biology and taxonomic classification.</title>
        <authorList>
            <person name="Goeker M."/>
        </authorList>
    </citation>
    <scope>NUCLEOTIDE SEQUENCE [LARGE SCALE GENOMIC DNA]</scope>
    <source>
        <strain evidence="7 8">DSM 27865</strain>
    </source>
</reference>
<keyword evidence="8" id="KW-1185">Reference proteome</keyword>
<evidence type="ECO:0000313" key="7">
    <source>
        <dbReference type="EMBL" id="MET3792453.1"/>
    </source>
</evidence>
<dbReference type="PANTHER" id="PTHR43820:SF4">
    <property type="entry name" value="HIGH-AFFINITY BRANCHED-CHAIN AMINO ACID TRANSPORT ATP-BINDING PROTEIN LIVF"/>
    <property type="match status" value="1"/>
</dbReference>
<name>A0ABV2N068_9HYPH</name>
<evidence type="ECO:0000256" key="2">
    <source>
        <dbReference type="ARBA" id="ARBA00022448"/>
    </source>
</evidence>
<dbReference type="InterPro" id="IPR027417">
    <property type="entry name" value="P-loop_NTPase"/>
</dbReference>
<evidence type="ECO:0000256" key="4">
    <source>
        <dbReference type="ARBA" id="ARBA00022840"/>
    </source>
</evidence>
<dbReference type="Gene3D" id="3.40.50.300">
    <property type="entry name" value="P-loop containing nucleotide triphosphate hydrolases"/>
    <property type="match status" value="1"/>
</dbReference>
<evidence type="ECO:0000256" key="1">
    <source>
        <dbReference type="ARBA" id="ARBA00005417"/>
    </source>
</evidence>
<comment type="caution">
    <text evidence="7">The sequence shown here is derived from an EMBL/GenBank/DDBJ whole genome shotgun (WGS) entry which is preliminary data.</text>
</comment>
<dbReference type="Proteomes" id="UP001549076">
    <property type="component" value="Unassembled WGS sequence"/>
</dbReference>
<keyword evidence="3" id="KW-0547">Nucleotide-binding</keyword>
<dbReference type="InterPro" id="IPR003439">
    <property type="entry name" value="ABC_transporter-like_ATP-bd"/>
</dbReference>
<dbReference type="InterPro" id="IPR017871">
    <property type="entry name" value="ABC_transporter-like_CS"/>
</dbReference>
<accession>A0ABV2N068</accession>
<sequence length="243" mass="26046">MSVPLLQVDRVVAGYRPDLPIIHGISLDVGEAEMVTIIGPNGAGKSTLIKAIAGIVPVSSGHVSLAGRDITRFPTHALAGASIAYVPQTSNVFTTLTINENLAVGASSLPKAHALRRVERAYESFPVLKDYRHKKARVLSGGQRQMLAVARALLTEPRLVMLDEPSAGLSPLMVSEVFQRLKLLVETGVAILMVEQNAKAALAISHRTYVFAEGRNRIDGPSREIVENPEVASIYLGAGGRKR</sequence>
<evidence type="ECO:0000256" key="5">
    <source>
        <dbReference type="ARBA" id="ARBA00022970"/>
    </source>
</evidence>
<dbReference type="PROSITE" id="PS50893">
    <property type="entry name" value="ABC_TRANSPORTER_2"/>
    <property type="match status" value="1"/>
</dbReference>
<dbReference type="CDD" id="cd03224">
    <property type="entry name" value="ABC_TM1139_LivF_branched"/>
    <property type="match status" value="1"/>
</dbReference>
<feature type="domain" description="ABC transporter" evidence="6">
    <location>
        <begin position="6"/>
        <end position="238"/>
    </location>
</feature>
<evidence type="ECO:0000313" key="8">
    <source>
        <dbReference type="Proteomes" id="UP001549076"/>
    </source>
</evidence>
<dbReference type="InterPro" id="IPR052156">
    <property type="entry name" value="BCAA_Transport_ATP-bd_LivF"/>
</dbReference>
<dbReference type="RefSeq" id="WP_354195485.1">
    <property type="nucleotide sequence ID" value="NZ_JBEPML010000008.1"/>
</dbReference>
<dbReference type="PANTHER" id="PTHR43820">
    <property type="entry name" value="HIGH-AFFINITY BRANCHED-CHAIN AMINO ACID TRANSPORT ATP-BINDING PROTEIN LIVF"/>
    <property type="match status" value="1"/>
</dbReference>
<dbReference type="Pfam" id="PF00005">
    <property type="entry name" value="ABC_tran"/>
    <property type="match status" value="1"/>
</dbReference>
<dbReference type="SUPFAM" id="SSF52540">
    <property type="entry name" value="P-loop containing nucleoside triphosphate hydrolases"/>
    <property type="match status" value="1"/>
</dbReference>
<dbReference type="EMBL" id="JBEPML010000008">
    <property type="protein sequence ID" value="MET3792453.1"/>
    <property type="molecule type" value="Genomic_DNA"/>
</dbReference>
<dbReference type="PROSITE" id="PS00211">
    <property type="entry name" value="ABC_TRANSPORTER_1"/>
    <property type="match status" value="1"/>
</dbReference>
<keyword evidence="4 7" id="KW-0067">ATP-binding</keyword>
<proteinExistence type="inferred from homology"/>
<dbReference type="GO" id="GO:0005524">
    <property type="term" value="F:ATP binding"/>
    <property type="evidence" value="ECO:0007669"/>
    <property type="project" value="UniProtKB-KW"/>
</dbReference>
<protein>
    <submittedName>
        <fullName evidence="7">Branched-chain amino acid transport system ATP-binding protein</fullName>
    </submittedName>
</protein>
<dbReference type="InterPro" id="IPR003593">
    <property type="entry name" value="AAA+_ATPase"/>
</dbReference>
<comment type="similarity">
    <text evidence="1">Belongs to the ABC transporter superfamily.</text>
</comment>
<dbReference type="SMART" id="SM00382">
    <property type="entry name" value="AAA"/>
    <property type="match status" value="1"/>
</dbReference>